<comment type="caution">
    <text evidence="1">The sequence shown here is derived from an EMBL/GenBank/DDBJ whole genome shotgun (WGS) entry which is preliminary data.</text>
</comment>
<evidence type="ECO:0000313" key="2">
    <source>
        <dbReference type="Proteomes" id="UP000789405"/>
    </source>
</evidence>
<name>A0A9N9FSF2_9GLOM</name>
<evidence type="ECO:0000313" key="1">
    <source>
        <dbReference type="EMBL" id="CAG8554333.1"/>
    </source>
</evidence>
<dbReference type="Proteomes" id="UP000789405">
    <property type="component" value="Unassembled WGS sequence"/>
</dbReference>
<sequence length="113" mass="12922">MATGDVTGAKLSRGDCGIDMFGNHNHYLLLFQYKDLTDKVEVDYIRDFESIISRFDKQTTIGIYITSEKNGYSSSAIGRAKLLESHLLLMNIHDMWQDIPEYLSKVLKDNSVR</sequence>
<proteinExistence type="predicted"/>
<reference evidence="1" key="1">
    <citation type="submission" date="2021-06" db="EMBL/GenBank/DDBJ databases">
        <authorList>
            <person name="Kallberg Y."/>
            <person name="Tangrot J."/>
            <person name="Rosling A."/>
        </authorList>
    </citation>
    <scope>NUCLEOTIDE SEQUENCE</scope>
    <source>
        <strain evidence="1">MA453B</strain>
    </source>
</reference>
<organism evidence="1 2">
    <name type="scientific">Dentiscutata erythropus</name>
    <dbReference type="NCBI Taxonomy" id="1348616"/>
    <lineage>
        <taxon>Eukaryota</taxon>
        <taxon>Fungi</taxon>
        <taxon>Fungi incertae sedis</taxon>
        <taxon>Mucoromycota</taxon>
        <taxon>Glomeromycotina</taxon>
        <taxon>Glomeromycetes</taxon>
        <taxon>Diversisporales</taxon>
        <taxon>Gigasporaceae</taxon>
        <taxon>Dentiscutata</taxon>
    </lineage>
</organism>
<accession>A0A9N9FSF2</accession>
<keyword evidence="2" id="KW-1185">Reference proteome</keyword>
<dbReference type="OrthoDB" id="2398383at2759"/>
<dbReference type="AlphaFoldDB" id="A0A9N9FSF2"/>
<protein>
    <submittedName>
        <fullName evidence="1">25152_t:CDS:1</fullName>
    </submittedName>
</protein>
<gene>
    <name evidence="1" type="ORF">DERYTH_LOCUS5424</name>
</gene>
<dbReference type="EMBL" id="CAJVPY010002263">
    <property type="protein sequence ID" value="CAG8554333.1"/>
    <property type="molecule type" value="Genomic_DNA"/>
</dbReference>